<comment type="caution">
    <text evidence="3">The sequence shown here is derived from an EMBL/GenBank/DDBJ whole genome shotgun (WGS) entry which is preliminary data.</text>
</comment>
<reference evidence="3" key="1">
    <citation type="submission" date="2021-03" db="EMBL/GenBank/DDBJ databases">
        <title>Revisited historic fungal species revealed as producer of novel bioactive compounds through whole genome sequencing and comparative genomics.</title>
        <authorList>
            <person name="Vignolle G.A."/>
            <person name="Hochenegger N."/>
            <person name="Mach R.L."/>
            <person name="Mach-Aigner A.R."/>
            <person name="Javad Rahimi M."/>
            <person name="Salim K.A."/>
            <person name="Chan C.M."/>
            <person name="Lim L.B.L."/>
            <person name="Cai F."/>
            <person name="Druzhinina I.S."/>
            <person name="U'Ren J.M."/>
            <person name="Derntl C."/>
        </authorList>
    </citation>
    <scope>NUCLEOTIDE SEQUENCE</scope>
    <source>
        <strain evidence="3">TUCIM 5799</strain>
    </source>
</reference>
<feature type="transmembrane region" description="Helical" evidence="1">
    <location>
        <begin position="61"/>
        <end position="85"/>
    </location>
</feature>
<feature type="transmembrane region" description="Helical" evidence="1">
    <location>
        <begin position="696"/>
        <end position="716"/>
    </location>
</feature>
<feature type="transmembrane region" description="Helical" evidence="1">
    <location>
        <begin position="380"/>
        <end position="402"/>
    </location>
</feature>
<dbReference type="AlphaFoldDB" id="A0A9P9WQH2"/>
<evidence type="ECO:0000313" key="3">
    <source>
        <dbReference type="EMBL" id="KAI1874628.1"/>
    </source>
</evidence>
<feature type="transmembrane region" description="Helical" evidence="1">
    <location>
        <begin position="639"/>
        <end position="662"/>
    </location>
</feature>
<keyword evidence="1" id="KW-0812">Transmembrane</keyword>
<protein>
    <recommendedName>
        <fullName evidence="2">DUF6536 domain-containing protein</fullName>
    </recommendedName>
</protein>
<dbReference type="InterPro" id="IPR046623">
    <property type="entry name" value="DUF6536"/>
</dbReference>
<evidence type="ECO:0000256" key="1">
    <source>
        <dbReference type="SAM" id="Phobius"/>
    </source>
</evidence>
<evidence type="ECO:0000313" key="4">
    <source>
        <dbReference type="Proteomes" id="UP000829685"/>
    </source>
</evidence>
<dbReference type="PANTHER" id="PTHR35395:SF1">
    <property type="entry name" value="DUF6536 DOMAIN-CONTAINING PROTEIN"/>
    <property type="match status" value="1"/>
</dbReference>
<feature type="transmembrane region" description="Helical" evidence="1">
    <location>
        <begin position="526"/>
        <end position="547"/>
    </location>
</feature>
<dbReference type="EMBL" id="JAFIMR010000009">
    <property type="protein sequence ID" value="KAI1874628.1"/>
    <property type="molecule type" value="Genomic_DNA"/>
</dbReference>
<dbReference type="Proteomes" id="UP000829685">
    <property type="component" value="Unassembled WGS sequence"/>
</dbReference>
<accession>A0A9P9WQH2</accession>
<name>A0A9P9WQH2_9PEZI</name>
<keyword evidence="1" id="KW-1133">Transmembrane helix</keyword>
<sequence>MPQWEPVPSSEPQSSTWDESLGIAAAKERNRSMARKLSNYSSYAVTLKEQLLYQLAGWRTGIALCALLSTGVLALNLVLAVVAYLNLKRNIAGTSVTDGLSTLWAGDCGTAKSISLGSHLVINVLSTLLLGASNYCMQILVSPTRDEIDAAHTRKKWLRIAVPNFQNLIHIDWRRAVICAVLAVTSIPLHLLWNSAVVQTVSSNDFFVGGVTRDFLNGANATADEAQLVDQWFNGDVEDFNNIWFPAVRNSSVKHLTPSECIDAYGVPMVQGYLNVALVFNVNNSTNSLLFAATHQTGSDDEDRGLGDTWVCGLPAPTSPECEYKDLAKENGTYWTPLSFAANWTSNPYLHDLARGNISVESCLAQTVESRCRIGTTPTILYAVVVANAAKLLCFICTWLLVSHRPRHEGEERIVTSGDLIASYLRQPDTRFAGRCLASARLVRDSNQSNHDDSNATFWDSDRPMPLPWLGGRTQRNHKTVDEAKAREATQRSPALAFLKCGRGKSKTKPPKTAPRWHTGPSGMTWLIYILPSALCIITLFALYFGFSLQDKLFLGFGQASTQTTVSIGPGSGPGEDLGVLKSTLLANIPQLVATYVYVACNSVLTSMLAHHEVSSYAIRRRGLRVSFPKRKTAQRDTYFLQVPYKLALPLMVTSTALHWLLSQSLFLLRVAVYGPDDKEISGRPIATVGYSSSPVLAALGLLAFFIVGTITLSWVKRYKGAEQMPLVATCSASLAAATCPAASASDKRFLGAEQGGHAAEKSYSSAPLGTSYLTDTSYRSPFNVAQEASGFEEDIADKALMWGVIPSQYGAAVDDDTVGHATFSAGEVHALKIGRRYA</sequence>
<gene>
    <name evidence="3" type="ORF">JX265_004836</name>
</gene>
<organism evidence="3 4">
    <name type="scientific">Neoarthrinium moseri</name>
    <dbReference type="NCBI Taxonomy" id="1658444"/>
    <lineage>
        <taxon>Eukaryota</taxon>
        <taxon>Fungi</taxon>
        <taxon>Dikarya</taxon>
        <taxon>Ascomycota</taxon>
        <taxon>Pezizomycotina</taxon>
        <taxon>Sordariomycetes</taxon>
        <taxon>Xylariomycetidae</taxon>
        <taxon>Amphisphaeriales</taxon>
        <taxon>Apiosporaceae</taxon>
        <taxon>Neoarthrinium</taxon>
    </lineage>
</organism>
<evidence type="ECO:0000259" key="2">
    <source>
        <dbReference type="Pfam" id="PF20163"/>
    </source>
</evidence>
<dbReference type="PANTHER" id="PTHR35395">
    <property type="entry name" value="DUF6536 DOMAIN-CONTAINING PROTEIN"/>
    <property type="match status" value="1"/>
</dbReference>
<keyword evidence="1" id="KW-0472">Membrane</keyword>
<keyword evidence="4" id="KW-1185">Reference proteome</keyword>
<proteinExistence type="predicted"/>
<feature type="domain" description="DUF6536" evidence="2">
    <location>
        <begin position="58"/>
        <end position="216"/>
    </location>
</feature>
<dbReference type="Pfam" id="PF20163">
    <property type="entry name" value="DUF6536"/>
    <property type="match status" value="1"/>
</dbReference>